<keyword evidence="2" id="KW-1185">Reference proteome</keyword>
<sequence length="61" mass="6611">LLENGCVGQVPYEAEVSDEVFAIAGSPTPFVLRSVYSEEGTRAFRMIGSCYVHGLMKGEVL</sequence>
<feature type="non-terminal residue" evidence="1">
    <location>
        <position position="1"/>
    </location>
</feature>
<name>A0A8E2DZG9_9PEZI</name>
<evidence type="ECO:0000313" key="1">
    <source>
        <dbReference type="EMBL" id="OCK74605.1"/>
    </source>
</evidence>
<protein>
    <submittedName>
        <fullName evidence="1">Uncharacterized protein</fullName>
    </submittedName>
</protein>
<reference evidence="1 2" key="1">
    <citation type="journal article" date="2016" name="Nat. Commun.">
        <title>Ectomycorrhizal ecology is imprinted in the genome of the dominant symbiotic fungus Cenococcum geophilum.</title>
        <authorList>
            <consortium name="DOE Joint Genome Institute"/>
            <person name="Peter M."/>
            <person name="Kohler A."/>
            <person name="Ohm R.A."/>
            <person name="Kuo A."/>
            <person name="Krutzmann J."/>
            <person name="Morin E."/>
            <person name="Arend M."/>
            <person name="Barry K.W."/>
            <person name="Binder M."/>
            <person name="Choi C."/>
            <person name="Clum A."/>
            <person name="Copeland A."/>
            <person name="Grisel N."/>
            <person name="Haridas S."/>
            <person name="Kipfer T."/>
            <person name="LaButti K."/>
            <person name="Lindquist E."/>
            <person name="Lipzen A."/>
            <person name="Maire R."/>
            <person name="Meier B."/>
            <person name="Mihaltcheva S."/>
            <person name="Molinier V."/>
            <person name="Murat C."/>
            <person name="Poggeler S."/>
            <person name="Quandt C.A."/>
            <person name="Sperisen C."/>
            <person name="Tritt A."/>
            <person name="Tisserant E."/>
            <person name="Crous P.W."/>
            <person name="Henrissat B."/>
            <person name="Nehls U."/>
            <person name="Egli S."/>
            <person name="Spatafora J.W."/>
            <person name="Grigoriev I.V."/>
            <person name="Martin F.M."/>
        </authorList>
    </citation>
    <scope>NUCLEOTIDE SEQUENCE [LARGE SCALE GENOMIC DNA]</scope>
    <source>
        <strain evidence="1 2">CBS 459.81</strain>
    </source>
</reference>
<dbReference type="OrthoDB" id="2157530at2759"/>
<dbReference type="Proteomes" id="UP000250266">
    <property type="component" value="Unassembled WGS sequence"/>
</dbReference>
<organism evidence="1 2">
    <name type="scientific">Lepidopterella palustris CBS 459.81</name>
    <dbReference type="NCBI Taxonomy" id="1314670"/>
    <lineage>
        <taxon>Eukaryota</taxon>
        <taxon>Fungi</taxon>
        <taxon>Dikarya</taxon>
        <taxon>Ascomycota</taxon>
        <taxon>Pezizomycotina</taxon>
        <taxon>Dothideomycetes</taxon>
        <taxon>Pleosporomycetidae</taxon>
        <taxon>Mytilinidiales</taxon>
        <taxon>Argynnaceae</taxon>
        <taxon>Lepidopterella</taxon>
    </lineage>
</organism>
<feature type="non-terminal residue" evidence="1">
    <location>
        <position position="61"/>
    </location>
</feature>
<dbReference type="Pfam" id="PF26639">
    <property type="entry name" value="Het-6_barrel"/>
    <property type="match status" value="1"/>
</dbReference>
<dbReference type="EMBL" id="KV745446">
    <property type="protein sequence ID" value="OCK74605.1"/>
    <property type="molecule type" value="Genomic_DNA"/>
</dbReference>
<dbReference type="AlphaFoldDB" id="A0A8E2DZG9"/>
<evidence type="ECO:0000313" key="2">
    <source>
        <dbReference type="Proteomes" id="UP000250266"/>
    </source>
</evidence>
<gene>
    <name evidence="1" type="ORF">K432DRAFT_256152</name>
</gene>
<accession>A0A8E2DZG9</accession>
<proteinExistence type="predicted"/>